<reference evidence="11" key="1">
    <citation type="submission" date="2020-11" db="EMBL/GenBank/DDBJ databases">
        <title>Sequencing the genomes of 1000 actinobacteria strains.</title>
        <authorList>
            <person name="Klenk H.-P."/>
        </authorList>
    </citation>
    <scope>NUCLEOTIDE SEQUENCE</scope>
    <source>
        <strain evidence="11">DSM 43175</strain>
    </source>
</reference>
<dbReference type="Pfam" id="PF00072">
    <property type="entry name" value="Response_reg"/>
    <property type="match status" value="1"/>
</dbReference>
<feature type="domain" description="Response regulatory" evidence="9">
    <location>
        <begin position="2"/>
        <end position="113"/>
    </location>
</feature>
<keyword evidence="1 6" id="KW-0597">Phosphoprotein</keyword>
<dbReference type="PROSITE" id="PS51755">
    <property type="entry name" value="OMPR_PHOB"/>
    <property type="match status" value="1"/>
</dbReference>
<dbReference type="PANTHER" id="PTHR48111">
    <property type="entry name" value="REGULATOR OF RPOS"/>
    <property type="match status" value="1"/>
</dbReference>
<evidence type="ECO:0000256" key="6">
    <source>
        <dbReference type="PROSITE-ProRule" id="PRU00169"/>
    </source>
</evidence>
<dbReference type="InterPro" id="IPR001789">
    <property type="entry name" value="Sig_transdc_resp-reg_receiver"/>
</dbReference>
<protein>
    <recommendedName>
        <fullName evidence="5">Sensory transduction protein RegX3</fullName>
    </recommendedName>
</protein>
<dbReference type="InterPro" id="IPR039420">
    <property type="entry name" value="WalR-like"/>
</dbReference>
<dbReference type="EMBL" id="JADOUA010000001">
    <property type="protein sequence ID" value="MBG6089319.1"/>
    <property type="molecule type" value="Genomic_DNA"/>
</dbReference>
<keyword evidence="3 7" id="KW-0238">DNA-binding</keyword>
<evidence type="ECO:0000313" key="12">
    <source>
        <dbReference type="Proteomes" id="UP000614047"/>
    </source>
</evidence>
<evidence type="ECO:0000256" key="3">
    <source>
        <dbReference type="ARBA" id="ARBA00023125"/>
    </source>
</evidence>
<organism evidence="11 12">
    <name type="scientific">Actinomadura viridis</name>
    <dbReference type="NCBI Taxonomy" id="58110"/>
    <lineage>
        <taxon>Bacteria</taxon>
        <taxon>Bacillati</taxon>
        <taxon>Actinomycetota</taxon>
        <taxon>Actinomycetes</taxon>
        <taxon>Streptosporangiales</taxon>
        <taxon>Thermomonosporaceae</taxon>
        <taxon>Actinomadura</taxon>
    </lineage>
</organism>
<dbReference type="CDD" id="cd00383">
    <property type="entry name" value="trans_reg_C"/>
    <property type="match status" value="1"/>
</dbReference>
<feature type="region of interest" description="Disordered" evidence="8">
    <location>
        <begin position="215"/>
        <end position="240"/>
    </location>
</feature>
<keyword evidence="4" id="KW-0804">Transcription</keyword>
<dbReference type="SMART" id="SM00448">
    <property type="entry name" value="REC"/>
    <property type="match status" value="1"/>
</dbReference>
<dbReference type="GO" id="GO:0000156">
    <property type="term" value="F:phosphorelay response regulator activity"/>
    <property type="evidence" value="ECO:0007669"/>
    <property type="project" value="TreeGrafter"/>
</dbReference>
<dbReference type="SMART" id="SM00862">
    <property type="entry name" value="Trans_reg_C"/>
    <property type="match status" value="1"/>
</dbReference>
<dbReference type="PANTHER" id="PTHR48111:SF72">
    <property type="entry name" value="SENSORY TRANSDUCTION PROTEIN REGX3"/>
    <property type="match status" value="1"/>
</dbReference>
<dbReference type="InterPro" id="IPR036388">
    <property type="entry name" value="WH-like_DNA-bd_sf"/>
</dbReference>
<dbReference type="GO" id="GO:0032993">
    <property type="term" value="C:protein-DNA complex"/>
    <property type="evidence" value="ECO:0007669"/>
    <property type="project" value="TreeGrafter"/>
</dbReference>
<feature type="modified residue" description="4-aspartylphosphate" evidence="6">
    <location>
        <position position="49"/>
    </location>
</feature>
<dbReference type="Gene3D" id="6.10.250.690">
    <property type="match status" value="1"/>
</dbReference>
<dbReference type="GO" id="GO:0006355">
    <property type="term" value="P:regulation of DNA-templated transcription"/>
    <property type="evidence" value="ECO:0007669"/>
    <property type="project" value="InterPro"/>
</dbReference>
<evidence type="ECO:0000259" key="10">
    <source>
        <dbReference type="PROSITE" id="PS51755"/>
    </source>
</evidence>
<evidence type="ECO:0000256" key="4">
    <source>
        <dbReference type="ARBA" id="ARBA00023163"/>
    </source>
</evidence>
<dbReference type="GO" id="GO:0000976">
    <property type="term" value="F:transcription cis-regulatory region binding"/>
    <property type="evidence" value="ECO:0007669"/>
    <property type="project" value="TreeGrafter"/>
</dbReference>
<dbReference type="Proteomes" id="UP000614047">
    <property type="component" value="Unassembled WGS sequence"/>
</dbReference>
<proteinExistence type="predicted"/>
<keyword evidence="12" id="KW-1185">Reference proteome</keyword>
<keyword evidence="2" id="KW-0805">Transcription regulation</keyword>
<dbReference type="AlphaFoldDB" id="A0A931DIF8"/>
<accession>A0A931DIF8</accession>
<dbReference type="GO" id="GO:0005829">
    <property type="term" value="C:cytosol"/>
    <property type="evidence" value="ECO:0007669"/>
    <property type="project" value="TreeGrafter"/>
</dbReference>
<dbReference type="RefSeq" id="WP_197011940.1">
    <property type="nucleotide sequence ID" value="NZ_BAABES010000004.1"/>
</dbReference>
<evidence type="ECO:0000256" key="5">
    <source>
        <dbReference type="ARBA" id="ARBA00041201"/>
    </source>
</evidence>
<evidence type="ECO:0000256" key="1">
    <source>
        <dbReference type="ARBA" id="ARBA00022553"/>
    </source>
</evidence>
<gene>
    <name evidence="11" type="ORF">IW256_003432</name>
</gene>
<dbReference type="InterPro" id="IPR011006">
    <property type="entry name" value="CheY-like_superfamily"/>
</dbReference>
<evidence type="ECO:0000313" key="11">
    <source>
        <dbReference type="EMBL" id="MBG6089319.1"/>
    </source>
</evidence>
<evidence type="ECO:0000256" key="2">
    <source>
        <dbReference type="ARBA" id="ARBA00023015"/>
    </source>
</evidence>
<dbReference type="Gene3D" id="1.10.10.10">
    <property type="entry name" value="Winged helix-like DNA-binding domain superfamily/Winged helix DNA-binding domain"/>
    <property type="match status" value="1"/>
</dbReference>
<dbReference type="PROSITE" id="PS50110">
    <property type="entry name" value="RESPONSE_REGULATORY"/>
    <property type="match status" value="1"/>
</dbReference>
<evidence type="ECO:0000259" key="9">
    <source>
        <dbReference type="PROSITE" id="PS50110"/>
    </source>
</evidence>
<feature type="DNA-binding region" description="OmpR/PhoB-type" evidence="7">
    <location>
        <begin position="124"/>
        <end position="219"/>
    </location>
</feature>
<dbReference type="Pfam" id="PF00486">
    <property type="entry name" value="Trans_reg_C"/>
    <property type="match status" value="1"/>
</dbReference>
<dbReference type="SUPFAM" id="SSF52172">
    <property type="entry name" value="CheY-like"/>
    <property type="match status" value="1"/>
</dbReference>
<dbReference type="Gene3D" id="3.40.50.2300">
    <property type="match status" value="1"/>
</dbReference>
<evidence type="ECO:0000256" key="8">
    <source>
        <dbReference type="SAM" id="MobiDB-lite"/>
    </source>
</evidence>
<name>A0A931DIF8_9ACTN</name>
<sequence length="240" mass="25775">MRVLLVEDDDRLAAALTTALTRHGHRVERAALAVDALRLAGGVDFVLLDLGLPDMDGLEALRRVRRVSVVPIIVVTARTEERDVLRGLRSGADDYLVKPFRTAELMARMEAVARRGTRPLPVRDEVVAVGDVRIDLGTRRVTVAGRPVALTRREFEVLALLAREPGVVRSREEILDAVWGDPLLSASRSLDVHVAGLRAKTSRPGLVETLRGTGYRLGRLPGPGGPQDAPTGGSGSAGPA</sequence>
<comment type="caution">
    <text evidence="11">The sequence shown here is derived from an EMBL/GenBank/DDBJ whole genome shotgun (WGS) entry which is preliminary data.</text>
</comment>
<feature type="domain" description="OmpR/PhoB-type" evidence="10">
    <location>
        <begin position="124"/>
        <end position="219"/>
    </location>
</feature>
<evidence type="ECO:0000256" key="7">
    <source>
        <dbReference type="PROSITE-ProRule" id="PRU01091"/>
    </source>
</evidence>
<dbReference type="InterPro" id="IPR001867">
    <property type="entry name" value="OmpR/PhoB-type_DNA-bd"/>
</dbReference>